<dbReference type="Pfam" id="PF02996">
    <property type="entry name" value="Prefoldin"/>
    <property type="match status" value="1"/>
</dbReference>
<keyword evidence="2" id="KW-0175">Coiled coil</keyword>
<protein>
    <submittedName>
        <fullName evidence="3">Subunit of tubulin prefoldin</fullName>
    </submittedName>
</protein>
<dbReference type="GO" id="GO:0051082">
    <property type="term" value="F:unfolded protein binding"/>
    <property type="evidence" value="ECO:0007669"/>
    <property type="project" value="InterPro"/>
</dbReference>
<dbReference type="GO" id="GO:0005737">
    <property type="term" value="C:cytoplasm"/>
    <property type="evidence" value="ECO:0007669"/>
    <property type="project" value="TreeGrafter"/>
</dbReference>
<evidence type="ECO:0000256" key="1">
    <source>
        <dbReference type="ARBA" id="ARBA00010048"/>
    </source>
</evidence>
<sequence length="151" mass="16813">MSNQPKTVDLKLLPPQQILELRNSTEREVEHFTQSLQALQTAQAKLKECLGSVDSMGKSESDDLLVPLSSSLYLPGKIVNKDEYLVDIGTGYFVGKLGKEAKAVYESKIEKLNEDSNKLREILVQKNEIINSMNIVLRSKMAESQGEQSAT</sequence>
<organism evidence="3 4">
    <name type="scientific">Scheffersomyces spartinae</name>
    <dbReference type="NCBI Taxonomy" id="45513"/>
    <lineage>
        <taxon>Eukaryota</taxon>
        <taxon>Fungi</taxon>
        <taxon>Dikarya</taxon>
        <taxon>Ascomycota</taxon>
        <taxon>Saccharomycotina</taxon>
        <taxon>Pichiomycetes</taxon>
        <taxon>Debaryomycetaceae</taxon>
        <taxon>Scheffersomyces</taxon>
    </lineage>
</organism>
<dbReference type="GO" id="GO:1990115">
    <property type="term" value="P:RNA polymerase III assembly"/>
    <property type="evidence" value="ECO:0007669"/>
    <property type="project" value="TreeGrafter"/>
</dbReference>
<accession>A0A9P8AGQ5</accession>
<dbReference type="GO" id="GO:1990113">
    <property type="term" value="P:RNA polymerase I assembly"/>
    <property type="evidence" value="ECO:0007669"/>
    <property type="project" value="TreeGrafter"/>
</dbReference>
<dbReference type="GO" id="GO:0006457">
    <property type="term" value="P:protein folding"/>
    <property type="evidence" value="ECO:0007669"/>
    <property type="project" value="InterPro"/>
</dbReference>
<keyword evidence="4" id="KW-1185">Reference proteome</keyword>
<dbReference type="GeneID" id="66115069"/>
<comment type="caution">
    <text evidence="3">The sequence shown here is derived from an EMBL/GenBank/DDBJ whole genome shotgun (WGS) entry which is preliminary data.</text>
</comment>
<dbReference type="Gene3D" id="1.10.287.370">
    <property type="match status" value="1"/>
</dbReference>
<evidence type="ECO:0000313" key="4">
    <source>
        <dbReference type="Proteomes" id="UP000790833"/>
    </source>
</evidence>
<dbReference type="RefSeq" id="XP_043048145.1">
    <property type="nucleotide sequence ID" value="XM_043192481.1"/>
</dbReference>
<dbReference type="GO" id="GO:1990114">
    <property type="term" value="P:RNA polymerase II core complex assembly"/>
    <property type="evidence" value="ECO:0007669"/>
    <property type="project" value="TreeGrafter"/>
</dbReference>
<dbReference type="InterPro" id="IPR011599">
    <property type="entry name" value="PFD_alpha_archaea"/>
</dbReference>
<dbReference type="PANTHER" id="PTHR12674">
    <property type="entry name" value="PREFOLDIN SUBUNIT 5"/>
    <property type="match status" value="1"/>
</dbReference>
<reference evidence="3" key="1">
    <citation type="submission" date="2021-03" db="EMBL/GenBank/DDBJ databases">
        <authorList>
            <person name="Palmer J.M."/>
        </authorList>
    </citation>
    <scope>NUCLEOTIDE SEQUENCE</scope>
    <source>
        <strain evidence="3">ARV_011</strain>
    </source>
</reference>
<gene>
    <name evidence="3" type="primary">GIM5</name>
    <name evidence="3" type="ORF">KQ657_001695</name>
</gene>
<dbReference type="NCBIfam" id="TIGR00293">
    <property type="entry name" value="prefoldin subunit alpha"/>
    <property type="match status" value="1"/>
</dbReference>
<dbReference type="AlphaFoldDB" id="A0A9P8AGQ5"/>
<dbReference type="CDD" id="cd23157">
    <property type="entry name" value="Prefoldin_5"/>
    <property type="match status" value="1"/>
</dbReference>
<dbReference type="InterPro" id="IPR004127">
    <property type="entry name" value="Prefoldin_subunit_alpha"/>
</dbReference>
<dbReference type="EMBL" id="JAHMUF010000017">
    <property type="protein sequence ID" value="KAG7192595.1"/>
    <property type="molecule type" value="Genomic_DNA"/>
</dbReference>
<dbReference type="PANTHER" id="PTHR12674:SF2">
    <property type="entry name" value="PREFOLDIN SUBUNIT 5"/>
    <property type="match status" value="1"/>
</dbReference>
<dbReference type="InterPro" id="IPR009053">
    <property type="entry name" value="Prefoldin"/>
</dbReference>
<comment type="similarity">
    <text evidence="1">Belongs to the prefoldin subunit alpha family.</text>
</comment>
<evidence type="ECO:0000313" key="3">
    <source>
        <dbReference type="EMBL" id="KAG7192595.1"/>
    </source>
</evidence>
<dbReference type="OrthoDB" id="10267474at2759"/>
<dbReference type="GO" id="GO:0016272">
    <property type="term" value="C:prefoldin complex"/>
    <property type="evidence" value="ECO:0007669"/>
    <property type="project" value="InterPro"/>
</dbReference>
<dbReference type="Proteomes" id="UP000790833">
    <property type="component" value="Unassembled WGS sequence"/>
</dbReference>
<feature type="coiled-coil region" evidence="2">
    <location>
        <begin position="102"/>
        <end position="129"/>
    </location>
</feature>
<dbReference type="SUPFAM" id="SSF46579">
    <property type="entry name" value="Prefoldin"/>
    <property type="match status" value="1"/>
</dbReference>
<evidence type="ECO:0000256" key="2">
    <source>
        <dbReference type="SAM" id="Coils"/>
    </source>
</evidence>
<proteinExistence type="inferred from homology"/>
<name>A0A9P8AGQ5_9ASCO</name>